<evidence type="ECO:0000313" key="3">
    <source>
        <dbReference type="Proteomes" id="UP000297299"/>
    </source>
</evidence>
<protein>
    <submittedName>
        <fullName evidence="2">Uncharacterized protein</fullName>
    </submittedName>
</protein>
<proteinExistence type="predicted"/>
<gene>
    <name evidence="2" type="ORF">BOTCAL_0308g00020</name>
</gene>
<dbReference type="Proteomes" id="UP000297299">
    <property type="component" value="Unassembled WGS sequence"/>
</dbReference>
<reference evidence="2 3" key="1">
    <citation type="submission" date="2017-11" db="EMBL/GenBank/DDBJ databases">
        <title>Comparative genomics of Botrytis spp.</title>
        <authorList>
            <person name="Valero-Jimenez C.A."/>
            <person name="Tapia P."/>
            <person name="Veloso J."/>
            <person name="Silva-Moreno E."/>
            <person name="Staats M."/>
            <person name="Valdes J.H."/>
            <person name="Van Kan J.A.L."/>
        </authorList>
    </citation>
    <scope>NUCLEOTIDE SEQUENCE [LARGE SCALE GENOMIC DNA]</scope>
    <source>
        <strain evidence="2 3">MUCL2830</strain>
    </source>
</reference>
<dbReference type="OrthoDB" id="3433125at2759"/>
<organism evidence="2 3">
    <name type="scientific">Botryotinia calthae</name>
    <dbReference type="NCBI Taxonomy" id="38488"/>
    <lineage>
        <taxon>Eukaryota</taxon>
        <taxon>Fungi</taxon>
        <taxon>Dikarya</taxon>
        <taxon>Ascomycota</taxon>
        <taxon>Pezizomycotina</taxon>
        <taxon>Leotiomycetes</taxon>
        <taxon>Helotiales</taxon>
        <taxon>Sclerotiniaceae</taxon>
        <taxon>Botryotinia</taxon>
    </lineage>
</organism>
<comment type="caution">
    <text evidence="2">The sequence shown here is derived from an EMBL/GenBank/DDBJ whole genome shotgun (WGS) entry which is preliminary data.</text>
</comment>
<evidence type="ECO:0000313" key="2">
    <source>
        <dbReference type="EMBL" id="TEY47295.1"/>
    </source>
</evidence>
<feature type="region of interest" description="Disordered" evidence="1">
    <location>
        <begin position="18"/>
        <end position="59"/>
    </location>
</feature>
<name>A0A4Y8CWP2_9HELO</name>
<keyword evidence="3" id="KW-1185">Reference proteome</keyword>
<dbReference type="AlphaFoldDB" id="A0A4Y8CWP2"/>
<dbReference type="EMBL" id="PHWZ01000307">
    <property type="protein sequence ID" value="TEY47295.1"/>
    <property type="molecule type" value="Genomic_DNA"/>
</dbReference>
<evidence type="ECO:0000256" key="1">
    <source>
        <dbReference type="SAM" id="MobiDB-lite"/>
    </source>
</evidence>
<feature type="compositionally biased region" description="Polar residues" evidence="1">
    <location>
        <begin position="20"/>
        <end position="29"/>
    </location>
</feature>
<accession>A0A4Y8CWP2</accession>
<sequence>MGKLVGLISSGIGLAMEAKTSYQSPSSKSYTKDANRGSTYNAPSQIPLRTLPKVNRHSNDEDAYQNLQAYADYQNTLSDRITADIERDENYRKYLTATPRAQAMRNT</sequence>